<proteinExistence type="predicted"/>
<dbReference type="AlphaFoldDB" id="A0AA88JJ00"/>
<protein>
    <submittedName>
        <fullName evidence="2">Uncharacterized protein</fullName>
    </submittedName>
</protein>
<dbReference type="EMBL" id="BTGU01019952">
    <property type="protein sequence ID" value="GMN74496.1"/>
    <property type="molecule type" value="Genomic_DNA"/>
</dbReference>
<keyword evidence="3" id="KW-1185">Reference proteome</keyword>
<feature type="region of interest" description="Disordered" evidence="1">
    <location>
        <begin position="1"/>
        <end position="37"/>
    </location>
</feature>
<name>A0AA88JJ00_FICCA</name>
<evidence type="ECO:0000313" key="2">
    <source>
        <dbReference type="EMBL" id="GMN74496.1"/>
    </source>
</evidence>
<gene>
    <name evidence="2" type="ORF">TIFTF001_056212</name>
</gene>
<evidence type="ECO:0000256" key="1">
    <source>
        <dbReference type="SAM" id="MobiDB-lite"/>
    </source>
</evidence>
<dbReference type="Proteomes" id="UP001187192">
    <property type="component" value="Unassembled WGS sequence"/>
</dbReference>
<accession>A0AA88JJ00</accession>
<feature type="compositionally biased region" description="Acidic residues" evidence="1">
    <location>
        <begin position="1"/>
        <end position="21"/>
    </location>
</feature>
<organism evidence="2 3">
    <name type="scientific">Ficus carica</name>
    <name type="common">Common fig</name>
    <dbReference type="NCBI Taxonomy" id="3494"/>
    <lineage>
        <taxon>Eukaryota</taxon>
        <taxon>Viridiplantae</taxon>
        <taxon>Streptophyta</taxon>
        <taxon>Embryophyta</taxon>
        <taxon>Tracheophyta</taxon>
        <taxon>Spermatophyta</taxon>
        <taxon>Magnoliopsida</taxon>
        <taxon>eudicotyledons</taxon>
        <taxon>Gunneridae</taxon>
        <taxon>Pentapetalae</taxon>
        <taxon>rosids</taxon>
        <taxon>fabids</taxon>
        <taxon>Rosales</taxon>
        <taxon>Moraceae</taxon>
        <taxon>Ficeae</taxon>
        <taxon>Ficus</taxon>
    </lineage>
</organism>
<evidence type="ECO:0000313" key="3">
    <source>
        <dbReference type="Proteomes" id="UP001187192"/>
    </source>
</evidence>
<sequence length="37" mass="4005">MGAGVEEEENRPEGAGTEETEESGKIRETVNITRVTV</sequence>
<comment type="caution">
    <text evidence="2">The sequence shown here is derived from an EMBL/GenBank/DDBJ whole genome shotgun (WGS) entry which is preliminary data.</text>
</comment>
<reference evidence="2" key="1">
    <citation type="submission" date="2023-07" db="EMBL/GenBank/DDBJ databases">
        <title>draft genome sequence of fig (Ficus carica).</title>
        <authorList>
            <person name="Takahashi T."/>
            <person name="Nishimura K."/>
        </authorList>
    </citation>
    <scope>NUCLEOTIDE SEQUENCE</scope>
</reference>